<evidence type="ECO:0000313" key="1">
    <source>
        <dbReference type="EMBL" id="GAH99791.1"/>
    </source>
</evidence>
<sequence>KDFKTFKNPLGIAEVISAIKNLNKTKNLHHSISLTGGEPLFQIEFLEELCQRLKDLGLKLFL</sequence>
<proteinExistence type="predicted"/>
<protein>
    <recommendedName>
        <fullName evidence="2">Radical SAM core domain-containing protein</fullName>
    </recommendedName>
</protein>
<dbReference type="EMBL" id="BARU01048869">
    <property type="protein sequence ID" value="GAH99791.1"/>
    <property type="molecule type" value="Genomic_DNA"/>
</dbReference>
<feature type="non-terminal residue" evidence="1">
    <location>
        <position position="1"/>
    </location>
</feature>
<accession>X1JYK4</accession>
<dbReference type="SUPFAM" id="SSF102114">
    <property type="entry name" value="Radical SAM enzymes"/>
    <property type="match status" value="1"/>
</dbReference>
<dbReference type="InterPro" id="IPR058240">
    <property type="entry name" value="rSAM_sf"/>
</dbReference>
<dbReference type="AlphaFoldDB" id="X1JYK4"/>
<comment type="caution">
    <text evidence="1">The sequence shown here is derived from an EMBL/GenBank/DDBJ whole genome shotgun (WGS) entry which is preliminary data.</text>
</comment>
<feature type="non-terminal residue" evidence="1">
    <location>
        <position position="62"/>
    </location>
</feature>
<gene>
    <name evidence="1" type="ORF">S03H2_72356</name>
</gene>
<name>X1JYK4_9ZZZZ</name>
<dbReference type="InterPro" id="IPR013785">
    <property type="entry name" value="Aldolase_TIM"/>
</dbReference>
<dbReference type="Gene3D" id="3.20.20.70">
    <property type="entry name" value="Aldolase class I"/>
    <property type="match status" value="1"/>
</dbReference>
<evidence type="ECO:0008006" key="2">
    <source>
        <dbReference type="Google" id="ProtNLM"/>
    </source>
</evidence>
<reference evidence="1" key="1">
    <citation type="journal article" date="2014" name="Front. Microbiol.">
        <title>High frequency of phylogenetically diverse reductive dehalogenase-homologous genes in deep subseafloor sedimentary metagenomes.</title>
        <authorList>
            <person name="Kawai M."/>
            <person name="Futagami T."/>
            <person name="Toyoda A."/>
            <person name="Takaki Y."/>
            <person name="Nishi S."/>
            <person name="Hori S."/>
            <person name="Arai W."/>
            <person name="Tsubouchi T."/>
            <person name="Morono Y."/>
            <person name="Uchiyama I."/>
            <person name="Ito T."/>
            <person name="Fujiyama A."/>
            <person name="Inagaki F."/>
            <person name="Takami H."/>
        </authorList>
    </citation>
    <scope>NUCLEOTIDE SEQUENCE</scope>
    <source>
        <strain evidence="1">Expedition CK06-06</strain>
    </source>
</reference>
<organism evidence="1">
    <name type="scientific">marine sediment metagenome</name>
    <dbReference type="NCBI Taxonomy" id="412755"/>
    <lineage>
        <taxon>unclassified sequences</taxon>
        <taxon>metagenomes</taxon>
        <taxon>ecological metagenomes</taxon>
    </lineage>
</organism>